<gene>
    <name evidence="1" type="ORF">FM104_13520</name>
</gene>
<evidence type="ECO:0000313" key="1">
    <source>
        <dbReference type="EMBL" id="SJN44687.1"/>
    </source>
</evidence>
<dbReference type="EMBL" id="FUKO01000034">
    <property type="protein sequence ID" value="SJN44687.1"/>
    <property type="molecule type" value="Genomic_DNA"/>
</dbReference>
<protein>
    <submittedName>
        <fullName evidence="1">Uncharacterized protein</fullName>
    </submittedName>
</protein>
<sequence>MDGSKVERFRVSIRFPESPNDNLDEFSNGLVVFKLWVLLNHSTYAGGCLVWRQLTHLTLPFENLLIPVFDGGIA</sequence>
<keyword evidence="2" id="KW-1185">Reference proteome</keyword>
<dbReference type="Proteomes" id="UP000196320">
    <property type="component" value="Unassembled WGS sequence"/>
</dbReference>
<reference evidence="1 2" key="1">
    <citation type="submission" date="2017-02" db="EMBL/GenBank/DDBJ databases">
        <authorList>
            <person name="Peterson S.W."/>
        </authorList>
    </citation>
    <scope>NUCLEOTIDE SEQUENCE [LARGE SCALE GENOMIC DNA]</scope>
    <source>
        <strain evidence="1 2">B Mb 05.01</strain>
    </source>
</reference>
<accession>A0A1R4KKI5</accession>
<organism evidence="1 2">
    <name type="scientific">Microbacterium esteraromaticum</name>
    <dbReference type="NCBI Taxonomy" id="57043"/>
    <lineage>
        <taxon>Bacteria</taxon>
        <taxon>Bacillati</taxon>
        <taxon>Actinomycetota</taxon>
        <taxon>Actinomycetes</taxon>
        <taxon>Micrococcales</taxon>
        <taxon>Microbacteriaceae</taxon>
        <taxon>Microbacterium</taxon>
    </lineage>
</organism>
<name>A0A1R4KKI5_9MICO</name>
<proteinExistence type="predicted"/>
<dbReference type="AlphaFoldDB" id="A0A1R4KKI5"/>
<evidence type="ECO:0000313" key="2">
    <source>
        <dbReference type="Proteomes" id="UP000196320"/>
    </source>
</evidence>